<feature type="region of interest" description="Disordered" evidence="1">
    <location>
        <begin position="83"/>
        <end position="109"/>
    </location>
</feature>
<dbReference type="Proteomes" id="UP000634136">
    <property type="component" value="Unassembled WGS sequence"/>
</dbReference>
<comment type="caution">
    <text evidence="2">The sequence shown here is derived from an EMBL/GenBank/DDBJ whole genome shotgun (WGS) entry which is preliminary data.</text>
</comment>
<proteinExistence type="predicted"/>
<sequence length="109" mass="12669">MGYNGYPANQVQWNMATSDALQQISSTNTGAGGLDSHPCHQERSLRELFLLLIVTKKPTTIAKLLERANKFIAQENMYVLKKGRVGLSERRNQERREYRDKRDYPDRRE</sequence>
<protein>
    <submittedName>
        <fullName evidence="2">Uncharacterized protein</fullName>
    </submittedName>
</protein>
<name>A0A834SWD9_9FABA</name>
<evidence type="ECO:0000313" key="3">
    <source>
        <dbReference type="Proteomes" id="UP000634136"/>
    </source>
</evidence>
<reference evidence="2" key="1">
    <citation type="submission" date="2020-09" db="EMBL/GenBank/DDBJ databases">
        <title>Genome-Enabled Discovery of Anthraquinone Biosynthesis in Senna tora.</title>
        <authorList>
            <person name="Kang S.-H."/>
            <person name="Pandey R.P."/>
            <person name="Lee C.-M."/>
            <person name="Sim J.-S."/>
            <person name="Jeong J.-T."/>
            <person name="Choi B.-S."/>
            <person name="Jung M."/>
            <person name="Ginzburg D."/>
            <person name="Zhao K."/>
            <person name="Won S.Y."/>
            <person name="Oh T.-J."/>
            <person name="Yu Y."/>
            <person name="Kim N.-H."/>
            <person name="Lee O.R."/>
            <person name="Lee T.-H."/>
            <person name="Bashyal P."/>
            <person name="Kim T.-S."/>
            <person name="Lee W.-H."/>
            <person name="Kawkins C."/>
            <person name="Kim C.-K."/>
            <person name="Kim J.S."/>
            <person name="Ahn B.O."/>
            <person name="Rhee S.Y."/>
            <person name="Sohng J.K."/>
        </authorList>
    </citation>
    <scope>NUCLEOTIDE SEQUENCE</scope>
    <source>
        <tissue evidence="2">Leaf</tissue>
    </source>
</reference>
<accession>A0A834SWD9</accession>
<dbReference type="EMBL" id="JAAIUW010000010">
    <property type="protein sequence ID" value="KAF7811733.1"/>
    <property type="molecule type" value="Genomic_DNA"/>
</dbReference>
<dbReference type="AlphaFoldDB" id="A0A834SWD9"/>
<feature type="compositionally biased region" description="Basic and acidic residues" evidence="1">
    <location>
        <begin position="87"/>
        <end position="109"/>
    </location>
</feature>
<evidence type="ECO:0000313" key="2">
    <source>
        <dbReference type="EMBL" id="KAF7811733.1"/>
    </source>
</evidence>
<keyword evidence="3" id="KW-1185">Reference proteome</keyword>
<gene>
    <name evidence="2" type="ORF">G2W53_032709</name>
</gene>
<evidence type="ECO:0000256" key="1">
    <source>
        <dbReference type="SAM" id="MobiDB-lite"/>
    </source>
</evidence>
<organism evidence="2 3">
    <name type="scientific">Senna tora</name>
    <dbReference type="NCBI Taxonomy" id="362788"/>
    <lineage>
        <taxon>Eukaryota</taxon>
        <taxon>Viridiplantae</taxon>
        <taxon>Streptophyta</taxon>
        <taxon>Embryophyta</taxon>
        <taxon>Tracheophyta</taxon>
        <taxon>Spermatophyta</taxon>
        <taxon>Magnoliopsida</taxon>
        <taxon>eudicotyledons</taxon>
        <taxon>Gunneridae</taxon>
        <taxon>Pentapetalae</taxon>
        <taxon>rosids</taxon>
        <taxon>fabids</taxon>
        <taxon>Fabales</taxon>
        <taxon>Fabaceae</taxon>
        <taxon>Caesalpinioideae</taxon>
        <taxon>Cassia clade</taxon>
        <taxon>Senna</taxon>
    </lineage>
</organism>